<feature type="domain" description="Fibronectin type-III" evidence="1">
    <location>
        <begin position="235"/>
        <end position="318"/>
    </location>
</feature>
<dbReference type="InterPro" id="IPR036116">
    <property type="entry name" value="FN3_sf"/>
</dbReference>
<accession>A0A2R5ENZ5</accession>
<dbReference type="InterPro" id="IPR013783">
    <property type="entry name" value="Ig-like_fold"/>
</dbReference>
<dbReference type="RefSeq" id="WP_181376531.1">
    <property type="nucleotide sequence ID" value="NZ_BDQX01000093.1"/>
</dbReference>
<feature type="non-terminal residue" evidence="3">
    <location>
        <position position="1"/>
    </location>
</feature>
<dbReference type="CDD" id="cd00063">
    <property type="entry name" value="FN3"/>
    <property type="match status" value="1"/>
</dbReference>
<dbReference type="EMBL" id="BDQX01000093">
    <property type="protein sequence ID" value="GBG07379.1"/>
    <property type="molecule type" value="Genomic_DNA"/>
</dbReference>
<dbReference type="InterPro" id="IPR051465">
    <property type="entry name" value="Cell_Envelope_Struct_Comp"/>
</dbReference>
<dbReference type="Gene3D" id="3.20.20.80">
    <property type="entry name" value="Glycosidases"/>
    <property type="match status" value="1"/>
</dbReference>
<dbReference type="Proteomes" id="UP000245202">
    <property type="component" value="Unassembled WGS sequence"/>
</dbReference>
<dbReference type="SUPFAM" id="SSF49265">
    <property type="entry name" value="Fibronectin type III"/>
    <property type="match status" value="1"/>
</dbReference>
<dbReference type="Gene3D" id="2.60.40.10">
    <property type="entry name" value="Immunoglobulins"/>
    <property type="match status" value="1"/>
</dbReference>
<dbReference type="SMART" id="SM00060">
    <property type="entry name" value="FN3"/>
    <property type="match status" value="1"/>
</dbReference>
<evidence type="ECO:0000259" key="2">
    <source>
        <dbReference type="PROSITE" id="PS51272"/>
    </source>
</evidence>
<name>A0A2R5ENZ5_9BACL</name>
<comment type="caution">
    <text evidence="3">The sequence shown here is derived from an EMBL/GenBank/DDBJ whole genome shotgun (WGS) entry which is preliminary data.</text>
</comment>
<evidence type="ECO:0000259" key="1">
    <source>
        <dbReference type="PROSITE" id="PS50853"/>
    </source>
</evidence>
<dbReference type="InterPro" id="IPR003961">
    <property type="entry name" value="FN3_dom"/>
</dbReference>
<evidence type="ECO:0000313" key="3">
    <source>
        <dbReference type="EMBL" id="GBG07379.1"/>
    </source>
</evidence>
<protein>
    <submittedName>
        <fullName evidence="3">Uncharacterized protein</fullName>
    </submittedName>
</protein>
<feature type="domain" description="SLH" evidence="2">
    <location>
        <begin position="407"/>
        <end position="465"/>
    </location>
</feature>
<dbReference type="InterPro" id="IPR001119">
    <property type="entry name" value="SLH_dom"/>
</dbReference>
<dbReference type="Pfam" id="PF00395">
    <property type="entry name" value="SLH"/>
    <property type="match status" value="3"/>
</dbReference>
<organism evidence="3 4">
    <name type="scientific">Paenibacillus agaridevorans</name>
    <dbReference type="NCBI Taxonomy" id="171404"/>
    <lineage>
        <taxon>Bacteria</taxon>
        <taxon>Bacillati</taxon>
        <taxon>Bacillota</taxon>
        <taxon>Bacilli</taxon>
        <taxon>Bacillales</taxon>
        <taxon>Paenibacillaceae</taxon>
        <taxon>Paenibacillus</taxon>
    </lineage>
</organism>
<dbReference type="AlphaFoldDB" id="A0A2R5ENZ5"/>
<dbReference type="PROSITE" id="PS50853">
    <property type="entry name" value="FN3"/>
    <property type="match status" value="1"/>
</dbReference>
<feature type="domain" description="SLH" evidence="2">
    <location>
        <begin position="466"/>
        <end position="524"/>
    </location>
</feature>
<proteinExistence type="predicted"/>
<dbReference type="PANTHER" id="PTHR43308:SF5">
    <property type="entry name" value="S-LAYER PROTEIN _ PEPTIDOGLYCAN ENDO-BETA-N-ACETYLGLUCOSAMINIDASE"/>
    <property type="match status" value="1"/>
</dbReference>
<reference evidence="3 4" key="1">
    <citation type="submission" date="2017-08" db="EMBL/GenBank/DDBJ databases">
        <title>Substantial Increase in Enzyme Production by Combined Drug-Resistance Mutations in Paenibacillus agaridevorans.</title>
        <authorList>
            <person name="Tanaka Y."/>
            <person name="Funane K."/>
            <person name="Hosaka T."/>
            <person name="Shiwa Y."/>
            <person name="Fujita N."/>
            <person name="Miyazaki T."/>
            <person name="Yoshikawa H."/>
            <person name="Murakami K."/>
            <person name="Kasahara K."/>
            <person name="Inaoka T."/>
            <person name="Hiraga Y."/>
            <person name="Ochi K."/>
        </authorList>
    </citation>
    <scope>NUCLEOTIDE SEQUENCE [LARGE SCALE GENOMIC DNA]</scope>
    <source>
        <strain evidence="3 4">T-3040</strain>
    </source>
</reference>
<sequence>PAYTVDYHIQDSYSIRHTSDLFGLDFYPLHGQPADDLSIIGNMQKTMTDSLGKMGQWPVVQAHNIRNYGTLDALRGPTTEEMRNMTWQYLAEGAKGILFYSLFDLKRDASGASYESLLENTKQVAKEVELMAPVILSEEAIPAITHSTADGLKMMVKSYNDHVYIFAVNNSETAQQVTFTSEQFDNDAVRVWNENRNVTWVDGQFTDTFEPLAVHIYEIGTGAGIVEPTLAQWANGSELSISQVAQSSVQLSWPDAWNAESYRIYKDGELIEEVTAETSTYRVAELNSNTQYTFTVKAVNSLGYENAGLAKVIRTTSYSGGSYTPVLPDNTDLQQLNEEEVEASASHFTDIQSHWAQSAIKRLYREQLINGYPDGQFKPERFVTRAEFIVMLMNVLKLDVSVSELNFTDERQIAEWARTAIGKAISAGIVSGYPDGSFHPNQTMTRVEMIEILARALQLQVNTETVLPFVDLDQIPSWAIQAVQSVYQQGLIQGKTGGFLAPLDTLTRAEAAVILTRILDWQSE</sequence>
<dbReference type="Pfam" id="PF00041">
    <property type="entry name" value="fn3"/>
    <property type="match status" value="1"/>
</dbReference>
<dbReference type="PANTHER" id="PTHR43308">
    <property type="entry name" value="OUTER MEMBRANE PROTEIN ALPHA-RELATED"/>
    <property type="match status" value="1"/>
</dbReference>
<dbReference type="PROSITE" id="PS51272">
    <property type="entry name" value="SLH"/>
    <property type="match status" value="3"/>
</dbReference>
<evidence type="ECO:0000313" key="4">
    <source>
        <dbReference type="Proteomes" id="UP000245202"/>
    </source>
</evidence>
<gene>
    <name evidence="3" type="ORF">PAT3040_01929</name>
</gene>
<feature type="domain" description="SLH" evidence="2">
    <location>
        <begin position="343"/>
        <end position="406"/>
    </location>
</feature>
<keyword evidence="4" id="KW-1185">Reference proteome</keyword>